<gene>
    <name evidence="2" type="ORF">BCF44_12054</name>
</gene>
<sequence>MAYDLELAERIRALVAAETGVDEKRMFGGLAFLVNGNMSVAASGQGGLLVRVDPADAGPLIDDKLVAPMVMGGREMTGWLFVDLAAVAADEDLAVWVNRGVGFAKSLPAKKAKR</sequence>
<dbReference type="Pfam" id="PF04993">
    <property type="entry name" value="TfoX_N"/>
    <property type="match status" value="1"/>
</dbReference>
<evidence type="ECO:0000313" key="2">
    <source>
        <dbReference type="EMBL" id="REH32982.1"/>
    </source>
</evidence>
<protein>
    <submittedName>
        <fullName evidence="2">TfoX-like protein</fullName>
    </submittedName>
</protein>
<accession>A0A3E0GX60</accession>
<reference evidence="2 3" key="1">
    <citation type="submission" date="2018-08" db="EMBL/GenBank/DDBJ databases">
        <title>Genomic Encyclopedia of Archaeal and Bacterial Type Strains, Phase II (KMG-II): from individual species to whole genera.</title>
        <authorList>
            <person name="Goeker M."/>
        </authorList>
    </citation>
    <scope>NUCLEOTIDE SEQUENCE [LARGE SCALE GENOMIC DNA]</scope>
    <source>
        <strain evidence="2 3">DSM 45791</strain>
    </source>
</reference>
<dbReference type="AlphaFoldDB" id="A0A3E0GX60"/>
<evidence type="ECO:0000259" key="1">
    <source>
        <dbReference type="Pfam" id="PF04993"/>
    </source>
</evidence>
<keyword evidence="3" id="KW-1185">Reference proteome</keyword>
<dbReference type="Gene3D" id="3.30.1460.30">
    <property type="entry name" value="YgaC/TfoX-N like chaperone"/>
    <property type="match status" value="1"/>
</dbReference>
<dbReference type="InterPro" id="IPR007076">
    <property type="entry name" value="TfoX_N"/>
</dbReference>
<evidence type="ECO:0000313" key="3">
    <source>
        <dbReference type="Proteomes" id="UP000256269"/>
    </source>
</evidence>
<comment type="caution">
    <text evidence="2">The sequence shown here is derived from an EMBL/GenBank/DDBJ whole genome shotgun (WGS) entry which is preliminary data.</text>
</comment>
<proteinExistence type="predicted"/>
<dbReference type="Proteomes" id="UP000256269">
    <property type="component" value="Unassembled WGS sequence"/>
</dbReference>
<organism evidence="2 3">
    <name type="scientific">Kutzneria buriramensis</name>
    <dbReference type="NCBI Taxonomy" id="1045776"/>
    <lineage>
        <taxon>Bacteria</taxon>
        <taxon>Bacillati</taxon>
        <taxon>Actinomycetota</taxon>
        <taxon>Actinomycetes</taxon>
        <taxon>Pseudonocardiales</taxon>
        <taxon>Pseudonocardiaceae</taxon>
        <taxon>Kutzneria</taxon>
    </lineage>
</organism>
<dbReference type="OrthoDB" id="214902at2"/>
<feature type="domain" description="TfoX N-terminal" evidence="1">
    <location>
        <begin position="15"/>
        <end position="103"/>
    </location>
</feature>
<name>A0A3E0GX60_9PSEU</name>
<dbReference type="RefSeq" id="WP_116180405.1">
    <property type="nucleotide sequence ID" value="NZ_CP144375.1"/>
</dbReference>
<dbReference type="SUPFAM" id="SSF159894">
    <property type="entry name" value="YgaC/TfoX-N like"/>
    <property type="match status" value="1"/>
</dbReference>
<dbReference type="EMBL" id="QUNO01000020">
    <property type="protein sequence ID" value="REH32982.1"/>
    <property type="molecule type" value="Genomic_DNA"/>
</dbReference>